<dbReference type="PANTHER" id="PTHR28524:SF3">
    <property type="entry name" value="SUCCINATE DEHYDROGENASE ASSEMBLY FACTOR 4, MITOCHONDRIAL"/>
    <property type="match status" value="1"/>
</dbReference>
<feature type="compositionally biased region" description="Low complexity" evidence="3">
    <location>
        <begin position="11"/>
        <end position="22"/>
    </location>
</feature>
<feature type="region of interest" description="Disordered" evidence="3">
    <location>
        <begin position="1"/>
        <end position="29"/>
    </location>
</feature>
<gene>
    <name evidence="4" type="ORF">BJ085DRAFT_28720</name>
</gene>
<organism evidence="4 5">
    <name type="scientific">Dimargaris cristalligena</name>
    <dbReference type="NCBI Taxonomy" id="215637"/>
    <lineage>
        <taxon>Eukaryota</taxon>
        <taxon>Fungi</taxon>
        <taxon>Fungi incertae sedis</taxon>
        <taxon>Zoopagomycota</taxon>
        <taxon>Kickxellomycotina</taxon>
        <taxon>Dimargaritomycetes</taxon>
        <taxon>Dimargaritales</taxon>
        <taxon>Dimargaritaceae</taxon>
        <taxon>Dimargaris</taxon>
    </lineage>
</organism>
<dbReference type="OrthoDB" id="201362at2759"/>
<dbReference type="GO" id="GO:0005739">
    <property type="term" value="C:mitochondrion"/>
    <property type="evidence" value="ECO:0007669"/>
    <property type="project" value="TreeGrafter"/>
</dbReference>
<dbReference type="EMBL" id="ML002718">
    <property type="protein sequence ID" value="RKP36106.1"/>
    <property type="molecule type" value="Genomic_DNA"/>
</dbReference>
<feature type="compositionally biased region" description="Basic and acidic residues" evidence="3">
    <location>
        <begin position="103"/>
        <end position="116"/>
    </location>
</feature>
<evidence type="ECO:0000256" key="2">
    <source>
        <dbReference type="ARBA" id="ARBA00022170"/>
    </source>
</evidence>
<feature type="region of interest" description="Disordered" evidence="3">
    <location>
        <begin position="47"/>
        <end position="116"/>
    </location>
</feature>
<sequence length="116" mass="13089">MLRHFRPLRRTVTSPHPTTTSTGFLRSYSSDFQRRVGPIPLGNRAEQQAFDEAVQKHEISPDDPQADLPANPAVITEPLEAFENDVNPTTGERGGPRGPEPTRYGDWERNGRVYDF</sequence>
<dbReference type="InterPro" id="IPR012875">
    <property type="entry name" value="SDHF4"/>
</dbReference>
<dbReference type="Pfam" id="PF07896">
    <property type="entry name" value="DUF1674"/>
    <property type="match status" value="1"/>
</dbReference>
<evidence type="ECO:0000313" key="4">
    <source>
        <dbReference type="EMBL" id="RKP36106.1"/>
    </source>
</evidence>
<dbReference type="PANTHER" id="PTHR28524">
    <property type="entry name" value="SUCCINATE DEHYDROGENASE ASSEMBLY FACTOR 4, MITOCHONDRIAL"/>
    <property type="match status" value="1"/>
</dbReference>
<evidence type="ECO:0000256" key="3">
    <source>
        <dbReference type="SAM" id="MobiDB-lite"/>
    </source>
</evidence>
<dbReference type="Proteomes" id="UP000268162">
    <property type="component" value="Unassembled WGS sequence"/>
</dbReference>
<proteinExistence type="inferred from homology"/>
<reference evidence="5" key="1">
    <citation type="journal article" date="2018" name="Nat. Microbiol.">
        <title>Leveraging single-cell genomics to expand the fungal tree of life.</title>
        <authorList>
            <person name="Ahrendt S.R."/>
            <person name="Quandt C.A."/>
            <person name="Ciobanu D."/>
            <person name="Clum A."/>
            <person name="Salamov A."/>
            <person name="Andreopoulos B."/>
            <person name="Cheng J.F."/>
            <person name="Woyke T."/>
            <person name="Pelin A."/>
            <person name="Henrissat B."/>
            <person name="Reynolds N.K."/>
            <person name="Benny G.L."/>
            <person name="Smith M.E."/>
            <person name="James T.Y."/>
            <person name="Grigoriev I.V."/>
        </authorList>
    </citation>
    <scope>NUCLEOTIDE SEQUENCE [LARGE SCALE GENOMIC DNA]</scope>
    <source>
        <strain evidence="5">RSA 468</strain>
    </source>
</reference>
<dbReference type="STRING" id="215637.A0A4P9ZRF1"/>
<evidence type="ECO:0000256" key="1">
    <source>
        <dbReference type="ARBA" id="ARBA00005701"/>
    </source>
</evidence>
<accession>A0A4P9ZRF1</accession>
<keyword evidence="5" id="KW-1185">Reference proteome</keyword>
<name>A0A4P9ZRF1_9FUNG</name>
<protein>
    <recommendedName>
        <fullName evidence="2">Succinate dehydrogenase assembly factor 4, mitochondrial</fullName>
    </recommendedName>
</protein>
<evidence type="ECO:0000313" key="5">
    <source>
        <dbReference type="Proteomes" id="UP000268162"/>
    </source>
</evidence>
<dbReference type="AlphaFoldDB" id="A0A4P9ZRF1"/>
<comment type="similarity">
    <text evidence="1">Belongs to the SDHAF4 family.</text>
</comment>
<dbReference type="GO" id="GO:0034553">
    <property type="term" value="P:mitochondrial respiratory chain complex II assembly"/>
    <property type="evidence" value="ECO:0007669"/>
    <property type="project" value="TreeGrafter"/>
</dbReference>